<dbReference type="EMBL" id="MU620899">
    <property type="protein sequence ID" value="KAI8582686.1"/>
    <property type="molecule type" value="Genomic_DNA"/>
</dbReference>
<evidence type="ECO:0000313" key="3">
    <source>
        <dbReference type="Proteomes" id="UP001206595"/>
    </source>
</evidence>
<reference evidence="2" key="1">
    <citation type="submission" date="2021-06" db="EMBL/GenBank/DDBJ databases">
        <authorList>
            <consortium name="DOE Joint Genome Institute"/>
            <person name="Mondo S.J."/>
            <person name="Amses K.R."/>
            <person name="Simmons D.R."/>
            <person name="Longcore J.E."/>
            <person name="Seto K."/>
            <person name="Alves G.H."/>
            <person name="Bonds A.E."/>
            <person name="Quandt C.A."/>
            <person name="Davis W.J."/>
            <person name="Chang Y."/>
            <person name="Letcher P.M."/>
            <person name="Powell M.J."/>
            <person name="Kuo A."/>
            <person name="Labutti K."/>
            <person name="Pangilinan J."/>
            <person name="Andreopoulos W."/>
            <person name="Tritt A."/>
            <person name="Riley R."/>
            <person name="Hundley H."/>
            <person name="Johnson J."/>
            <person name="Lipzen A."/>
            <person name="Barry K."/>
            <person name="Berbee M.L."/>
            <person name="Buchler N.E."/>
            <person name="Grigoriev I.V."/>
            <person name="Spatafora J.W."/>
            <person name="Stajich J.E."/>
            <person name="James T.Y."/>
        </authorList>
    </citation>
    <scope>NUCLEOTIDE SEQUENCE</scope>
    <source>
        <strain evidence="2">AG</strain>
    </source>
</reference>
<feature type="region of interest" description="Disordered" evidence="1">
    <location>
        <begin position="1"/>
        <end position="83"/>
    </location>
</feature>
<name>A0AAD5EGW4_UMBRA</name>
<evidence type="ECO:0000256" key="1">
    <source>
        <dbReference type="SAM" id="MobiDB-lite"/>
    </source>
</evidence>
<protein>
    <submittedName>
        <fullName evidence="2">Uncharacterized protein</fullName>
    </submittedName>
</protein>
<dbReference type="GeneID" id="75911907"/>
<dbReference type="AlphaFoldDB" id="A0AAD5EGW4"/>
<gene>
    <name evidence="2" type="ORF">K450DRAFT_226418</name>
</gene>
<proteinExistence type="predicted"/>
<comment type="caution">
    <text evidence="2">The sequence shown here is derived from an EMBL/GenBank/DDBJ whole genome shotgun (WGS) entry which is preliminary data.</text>
</comment>
<feature type="compositionally biased region" description="Polar residues" evidence="1">
    <location>
        <begin position="34"/>
        <end position="56"/>
    </location>
</feature>
<dbReference type="Pfam" id="PF15496">
    <property type="entry name" value="DUF4646"/>
    <property type="match status" value="1"/>
</dbReference>
<reference evidence="2" key="2">
    <citation type="journal article" date="2022" name="Proc. Natl. Acad. Sci. U.S.A.">
        <title>Diploid-dominant life cycles characterize the early evolution of Fungi.</title>
        <authorList>
            <person name="Amses K.R."/>
            <person name="Simmons D.R."/>
            <person name="Longcore J.E."/>
            <person name="Mondo S.J."/>
            <person name="Seto K."/>
            <person name="Jeronimo G.H."/>
            <person name="Bonds A.E."/>
            <person name="Quandt C.A."/>
            <person name="Davis W.J."/>
            <person name="Chang Y."/>
            <person name="Federici B.A."/>
            <person name="Kuo A."/>
            <person name="LaButti K."/>
            <person name="Pangilinan J."/>
            <person name="Andreopoulos W."/>
            <person name="Tritt A."/>
            <person name="Riley R."/>
            <person name="Hundley H."/>
            <person name="Johnson J."/>
            <person name="Lipzen A."/>
            <person name="Barry K."/>
            <person name="Lang B.F."/>
            <person name="Cuomo C.A."/>
            <person name="Buchler N.E."/>
            <person name="Grigoriev I.V."/>
            <person name="Spatafora J.W."/>
            <person name="Stajich J.E."/>
            <person name="James T.Y."/>
        </authorList>
    </citation>
    <scope>NUCLEOTIDE SEQUENCE</scope>
    <source>
        <strain evidence="2">AG</strain>
    </source>
</reference>
<dbReference type="RefSeq" id="XP_051447690.1">
    <property type="nucleotide sequence ID" value="XM_051586559.1"/>
</dbReference>
<dbReference type="InterPro" id="IPR028018">
    <property type="entry name" value="DUF4646"/>
</dbReference>
<accession>A0AAD5EGW4</accession>
<sequence length="334" mass="37465">MQRITNLVEKRMPTANNYGSGYPNTYPNAPPAYSQPSGSYDNQSSGNYTSNVTSQHGKPHTYPDSQQEYRQPSPQPPRMMQQPQYSNFANTSRAIMSNLPLRQGGLLDALLNSPGQQQRRPLDPPPECFSRAPQYYQQPSPFSPVQIPCAGPRLDAGFPMMYPSYALSSHDVPEEDWIRFIQDIAISARYGTGQNIQTSGIQGGFSGRRGLAGMMGAQNGTPGGSTRQAASLVDVWNNYFFNQRGVNMTLMHGPFPITGPNSYQGLETISDDEDNGEESLKDYALGALIDVKERRRQKNLKKQMKQDKKDQRKNPGAFMRTQQPFFLLIEYRQF</sequence>
<dbReference type="Proteomes" id="UP001206595">
    <property type="component" value="Unassembled WGS sequence"/>
</dbReference>
<evidence type="ECO:0000313" key="2">
    <source>
        <dbReference type="EMBL" id="KAI8582686.1"/>
    </source>
</evidence>
<feature type="region of interest" description="Disordered" evidence="1">
    <location>
        <begin position="295"/>
        <end position="316"/>
    </location>
</feature>
<organism evidence="2 3">
    <name type="scientific">Umbelopsis ramanniana AG</name>
    <dbReference type="NCBI Taxonomy" id="1314678"/>
    <lineage>
        <taxon>Eukaryota</taxon>
        <taxon>Fungi</taxon>
        <taxon>Fungi incertae sedis</taxon>
        <taxon>Mucoromycota</taxon>
        <taxon>Mucoromycotina</taxon>
        <taxon>Umbelopsidomycetes</taxon>
        <taxon>Umbelopsidales</taxon>
        <taxon>Umbelopsidaceae</taxon>
        <taxon>Umbelopsis</taxon>
    </lineage>
</organism>
<keyword evidence="3" id="KW-1185">Reference proteome</keyword>
<feature type="compositionally biased region" description="Basic and acidic residues" evidence="1">
    <location>
        <begin position="304"/>
        <end position="313"/>
    </location>
</feature>